<comment type="similarity">
    <text evidence="14">Belongs to the ABC transporter superfamily. UvrA family.</text>
</comment>
<dbReference type="InterPro" id="IPR041552">
    <property type="entry name" value="UvrA_DNA-bd"/>
</dbReference>
<evidence type="ECO:0000313" key="20">
    <source>
        <dbReference type="Proteomes" id="UP001320513"/>
    </source>
</evidence>
<dbReference type="PROSITE" id="PS00211">
    <property type="entry name" value="ABC_TRANSPORTER_1"/>
    <property type="match status" value="2"/>
</dbReference>
<keyword evidence="9" id="KW-0862">Zinc</keyword>
<feature type="region of interest" description="Disordered" evidence="17">
    <location>
        <begin position="559"/>
        <end position="580"/>
    </location>
</feature>
<evidence type="ECO:0000256" key="11">
    <source>
        <dbReference type="ARBA" id="ARBA00022881"/>
    </source>
</evidence>
<evidence type="ECO:0000256" key="17">
    <source>
        <dbReference type="SAM" id="MobiDB-lite"/>
    </source>
</evidence>
<feature type="domain" description="ABC transporter" evidence="18">
    <location>
        <begin position="503"/>
        <end position="846"/>
    </location>
</feature>
<evidence type="ECO:0000256" key="3">
    <source>
        <dbReference type="ARBA" id="ARBA00022723"/>
    </source>
</evidence>
<dbReference type="Gene3D" id="1.20.1580.10">
    <property type="entry name" value="ABC transporter ATPase like domain"/>
    <property type="match status" value="2"/>
</dbReference>
<dbReference type="EMBL" id="LOHG01000008">
    <property type="protein sequence ID" value="MCI8210833.1"/>
    <property type="molecule type" value="Genomic_DNA"/>
</dbReference>
<keyword evidence="3" id="KW-0479">Metal-binding</keyword>
<evidence type="ECO:0000256" key="4">
    <source>
        <dbReference type="ARBA" id="ARBA00022737"/>
    </source>
</evidence>
<comment type="caution">
    <text evidence="19">The sequence shown here is derived from an EMBL/GenBank/DDBJ whole genome shotgun (WGS) entry which is preliminary data.</text>
</comment>
<keyword evidence="11" id="KW-0267">Excision nuclease</keyword>
<feature type="compositionally biased region" description="Polar residues" evidence="17">
    <location>
        <begin position="1"/>
        <end position="17"/>
    </location>
</feature>
<dbReference type="Proteomes" id="UP001320513">
    <property type="component" value="Unassembled WGS sequence"/>
</dbReference>
<keyword evidence="8" id="KW-0863">Zinc-finger</keyword>
<dbReference type="NCBIfam" id="TIGR00630">
    <property type="entry name" value="uvra"/>
    <property type="match status" value="1"/>
</dbReference>
<evidence type="ECO:0000256" key="1">
    <source>
        <dbReference type="ARBA" id="ARBA00004496"/>
    </source>
</evidence>
<keyword evidence="2" id="KW-0963">Cytoplasm</keyword>
<dbReference type="Gene3D" id="3.40.50.300">
    <property type="entry name" value="P-loop containing nucleotide triphosphate hydrolases"/>
    <property type="match status" value="2"/>
</dbReference>
<dbReference type="RefSeq" id="WP_243247044.1">
    <property type="nucleotide sequence ID" value="NZ_LOHG01000008.1"/>
</dbReference>
<evidence type="ECO:0000256" key="6">
    <source>
        <dbReference type="ARBA" id="ARBA00022763"/>
    </source>
</evidence>
<keyword evidence="5" id="KW-0547">Nucleotide-binding</keyword>
<keyword evidence="10" id="KW-0067">ATP-binding</keyword>
<dbReference type="InterPro" id="IPR027417">
    <property type="entry name" value="P-loop_NTPase"/>
</dbReference>
<dbReference type="Gene3D" id="1.10.8.280">
    <property type="entry name" value="ABC transporter ATPase domain-like"/>
    <property type="match status" value="1"/>
</dbReference>
<evidence type="ECO:0000256" key="9">
    <source>
        <dbReference type="ARBA" id="ARBA00022833"/>
    </source>
</evidence>
<evidence type="ECO:0000256" key="2">
    <source>
        <dbReference type="ARBA" id="ARBA00022490"/>
    </source>
</evidence>
<accession>A0ABS9ZPQ0</accession>
<dbReference type="SUPFAM" id="SSF52540">
    <property type="entry name" value="P-loop containing nucleoside triphosphate hydrolases"/>
    <property type="match status" value="2"/>
</dbReference>
<dbReference type="PANTHER" id="PTHR43152:SF1">
    <property type="entry name" value="UVRA PROTEIN"/>
    <property type="match status" value="1"/>
</dbReference>
<evidence type="ECO:0000256" key="10">
    <source>
        <dbReference type="ARBA" id="ARBA00022840"/>
    </source>
</evidence>
<keyword evidence="7" id="KW-0228">DNA excision</keyword>
<proteinExistence type="inferred from homology"/>
<keyword evidence="12" id="KW-0238">DNA-binding</keyword>
<dbReference type="PROSITE" id="PS50893">
    <property type="entry name" value="ABC_TRANSPORTER_2"/>
    <property type="match status" value="1"/>
</dbReference>
<evidence type="ECO:0000256" key="14">
    <source>
        <dbReference type="ARBA" id="ARBA00038000"/>
    </source>
</evidence>
<sequence>MTSQHTPPDQKTLSSAEPLQRSGFVRVRGAREHNLKNVDVDVPRDALVVFTGVSGSGKSSLAFSTLYAEAQRRYFESVAPYARRLIDQVGVPDVDSIEGLPPAVALQQQRGTPSTRSSVGSVTTLSSLIRMLYSRAGSYPAGQPMLYAEDFSPNTPQGACPQCHGLGRVYEVTEQSMVPDDSLTIRQRAIASWPTAWQGQNLRDILVTLGYDVDIPWRDLPKKQRDWILFTDEQPTAPVYAGLTPAQTRKALKQKLEPSYQGTFTGARKYVLHTFTHSQSALMKKRVAQFMIGSPCSLCDGKRLTQTALSVKFAGFDIGELAQMSLLQLAEVLRPVAASDAPLKDDLSVEKRIAAQRIAQDLLGRVSTLTDLGLGYLALERSTPTLSSGELQRLRLATQLGSQLFGVIYVLDEPSAGLHPADGEALFNALQRLKDAGNSLFVVEHDLETMRRADWLIDVGPAAGEHGGRVLYSGPPAGLAEVEASQTRLHLFATGKASKPKRRQPKDWLKLEGVTRNNLNNLSAAFPLGCFTSVTGISGSGKSSLVSHALLELVGGHLGHATENNDTETPSLEDDAPQSASGSVVAGLDAIRRLVKVDQKPIGRTPRSNLATYTGLFDQVRKLFAATPQSRKEGYDAGQFSFNVAKGRCPVCEGEGFVSVELLFMPSVYAPCSTCHGARYNPQTLTVKWQGLNIAEVLRLTVDDAVERFKDQPAVLRPLTVLRDIGLGYLRLGQPATELSGGEAQRIKLATELQRTQRGATLYVLDEPTTGLHPTDVDRLLKQLNHLVDAGNSVVVVEHEMRVVAQSDWVIDIGPGAGDQGGQIVAAGTPEQIIKVKASRTAPFLKQVVNT</sequence>
<evidence type="ECO:0000256" key="8">
    <source>
        <dbReference type="ARBA" id="ARBA00022771"/>
    </source>
</evidence>
<organism evidence="19 20">
    <name type="scientific">Pseudomonas maioricensis</name>
    <dbReference type="NCBI Taxonomy" id="1766623"/>
    <lineage>
        <taxon>Bacteria</taxon>
        <taxon>Pseudomonadati</taxon>
        <taxon>Pseudomonadota</taxon>
        <taxon>Gammaproteobacteria</taxon>
        <taxon>Pseudomonadales</taxon>
        <taxon>Pseudomonadaceae</taxon>
        <taxon>Pseudomonas</taxon>
    </lineage>
</organism>
<protein>
    <recommendedName>
        <fullName evidence="15">UvrABC system protein A</fullName>
    </recommendedName>
    <alternativeName>
        <fullName evidence="16">Excinuclease ABC subunit A</fullName>
    </alternativeName>
</protein>
<keyword evidence="6" id="KW-0227">DNA damage</keyword>
<dbReference type="InterPro" id="IPR017871">
    <property type="entry name" value="ABC_transporter-like_CS"/>
</dbReference>
<dbReference type="PANTHER" id="PTHR43152">
    <property type="entry name" value="UVRABC SYSTEM PROTEIN A"/>
    <property type="match status" value="1"/>
</dbReference>
<evidence type="ECO:0000256" key="16">
    <source>
        <dbReference type="ARBA" id="ARBA00042156"/>
    </source>
</evidence>
<dbReference type="InterPro" id="IPR003439">
    <property type="entry name" value="ABC_transporter-like_ATP-bd"/>
</dbReference>
<keyword evidence="4" id="KW-0677">Repeat</keyword>
<feature type="region of interest" description="Disordered" evidence="17">
    <location>
        <begin position="1"/>
        <end position="22"/>
    </location>
</feature>
<reference evidence="19 20" key="1">
    <citation type="submission" date="2015-12" db="EMBL/GenBank/DDBJ databases">
        <title>Phylogenomics in the description of a new species in the Pseudomonas syringae group.</title>
        <authorList>
            <person name="Busquets A."/>
            <person name="Gomila M."/>
            <person name="Beiki F."/>
            <person name="Rahimian H."/>
            <person name="Mulet M."/>
            <person name="Sanchez D."/>
            <person name="Garcia-Valdes E."/>
            <person name="Lalucat J."/>
        </authorList>
    </citation>
    <scope>NUCLEOTIDE SEQUENCE [LARGE SCALE GENOMIC DNA]</scope>
    <source>
        <strain evidence="19 20">S25</strain>
    </source>
</reference>
<keyword evidence="20" id="KW-1185">Reference proteome</keyword>
<keyword evidence="13" id="KW-0234">DNA repair</keyword>
<evidence type="ECO:0000256" key="13">
    <source>
        <dbReference type="ARBA" id="ARBA00023204"/>
    </source>
</evidence>
<evidence type="ECO:0000256" key="15">
    <source>
        <dbReference type="ARBA" id="ARBA00039316"/>
    </source>
</evidence>
<gene>
    <name evidence="19" type="ORF">AUC61_14960</name>
</gene>
<evidence type="ECO:0000256" key="7">
    <source>
        <dbReference type="ARBA" id="ARBA00022769"/>
    </source>
</evidence>
<evidence type="ECO:0000259" key="18">
    <source>
        <dbReference type="PROSITE" id="PS50893"/>
    </source>
</evidence>
<evidence type="ECO:0000313" key="19">
    <source>
        <dbReference type="EMBL" id="MCI8210833.1"/>
    </source>
</evidence>
<comment type="subcellular location">
    <subcellularLocation>
        <location evidence="1">Cytoplasm</location>
    </subcellularLocation>
</comment>
<dbReference type="Pfam" id="PF17755">
    <property type="entry name" value="UvrA_DNA-bind"/>
    <property type="match status" value="1"/>
</dbReference>
<name>A0ABS9ZPQ0_9PSED</name>
<dbReference type="InterPro" id="IPR004602">
    <property type="entry name" value="UvrA"/>
</dbReference>
<evidence type="ECO:0000256" key="5">
    <source>
        <dbReference type="ARBA" id="ARBA00022741"/>
    </source>
</evidence>
<evidence type="ECO:0000256" key="12">
    <source>
        <dbReference type="ARBA" id="ARBA00023125"/>
    </source>
</evidence>